<dbReference type="GO" id="GO:0006508">
    <property type="term" value="P:proteolysis"/>
    <property type="evidence" value="ECO:0007669"/>
    <property type="project" value="UniProtKB-KW"/>
</dbReference>
<dbReference type="AlphaFoldDB" id="A0A0G1JNZ7"/>
<evidence type="ECO:0000256" key="8">
    <source>
        <dbReference type="ARBA" id="ARBA00023049"/>
    </source>
</evidence>
<accession>A0A0G1JNZ7</accession>
<keyword evidence="3 11" id="KW-0812">Transmembrane</keyword>
<dbReference type="GO" id="GO:0046872">
    <property type="term" value="F:metal ion binding"/>
    <property type="evidence" value="ECO:0007669"/>
    <property type="project" value="UniProtKB-KW"/>
</dbReference>
<keyword evidence="1" id="KW-1003">Cell membrane</keyword>
<keyword evidence="2 10" id="KW-0645">Protease</keyword>
<evidence type="ECO:0000256" key="5">
    <source>
        <dbReference type="ARBA" id="ARBA00022801"/>
    </source>
</evidence>
<dbReference type="EMBL" id="LCHZ01000033">
    <property type="protein sequence ID" value="KKT45687.1"/>
    <property type="molecule type" value="Genomic_DNA"/>
</dbReference>
<evidence type="ECO:0000256" key="10">
    <source>
        <dbReference type="RuleBase" id="RU003983"/>
    </source>
</evidence>
<keyword evidence="8 10" id="KW-0482">Metalloprotease</keyword>
<dbReference type="STRING" id="1618404.UW35_C0033G0003"/>
<name>A0A0G1JNZ7_9BACT</name>
<keyword evidence="9 11" id="KW-0472">Membrane</keyword>
<keyword evidence="6 10" id="KW-0862">Zinc</keyword>
<evidence type="ECO:0000256" key="9">
    <source>
        <dbReference type="ARBA" id="ARBA00023136"/>
    </source>
</evidence>
<feature type="transmembrane region" description="Helical" evidence="11">
    <location>
        <begin position="24"/>
        <end position="57"/>
    </location>
</feature>
<organism evidence="13 14">
    <name type="scientific">Candidatus Collierbacteria bacterium GW2011_GWF2_44_15</name>
    <dbReference type="NCBI Taxonomy" id="1618404"/>
    <lineage>
        <taxon>Bacteria</taxon>
        <taxon>Candidatus Collieribacteriota</taxon>
    </lineage>
</organism>
<comment type="caution">
    <text evidence="13">The sequence shown here is derived from an EMBL/GenBank/DDBJ whole genome shotgun (WGS) entry which is preliminary data.</text>
</comment>
<proteinExistence type="inferred from homology"/>
<keyword evidence="7 11" id="KW-1133">Transmembrane helix</keyword>
<evidence type="ECO:0000259" key="12">
    <source>
        <dbReference type="Pfam" id="PF01435"/>
    </source>
</evidence>
<evidence type="ECO:0000256" key="1">
    <source>
        <dbReference type="ARBA" id="ARBA00022475"/>
    </source>
</evidence>
<dbReference type="Gene3D" id="3.30.2010.10">
    <property type="entry name" value="Metalloproteases ('zincins'), catalytic domain"/>
    <property type="match status" value="1"/>
</dbReference>
<evidence type="ECO:0000256" key="3">
    <source>
        <dbReference type="ARBA" id="ARBA00022692"/>
    </source>
</evidence>
<dbReference type="InterPro" id="IPR050083">
    <property type="entry name" value="HtpX_protease"/>
</dbReference>
<evidence type="ECO:0000256" key="2">
    <source>
        <dbReference type="ARBA" id="ARBA00022670"/>
    </source>
</evidence>
<sequence length="264" mass="30162">MDQHRRESVIEPWMFRSNNEYPSLFISLFLSLVIGAIFSLLDFWIFLLVVVSGLIFIRLQQYSYLGDSIRVHENQFPEIYETFTEYARKLKIARGNIYIKQDPYLNAWTLGFFTCTVVLTSALVEQLTDEEIKFVIAHELGHFKAGHTKVTSLISPLGTNNPFANLIFGFYTRQSEYTSDRCGLALTSNIDSAISSMIKIAIGGSLFKKMKLEGYMNQLKIAQGMGIRMGEILSSHPLTTNRVKSLANFWNNNFISGQNKHEMQ</sequence>
<comment type="similarity">
    <text evidence="10">Belongs to the peptidase M48 family.</text>
</comment>
<evidence type="ECO:0000256" key="11">
    <source>
        <dbReference type="SAM" id="Phobius"/>
    </source>
</evidence>
<evidence type="ECO:0000313" key="13">
    <source>
        <dbReference type="EMBL" id="KKT45687.1"/>
    </source>
</evidence>
<dbReference type="Proteomes" id="UP000033861">
    <property type="component" value="Unassembled WGS sequence"/>
</dbReference>
<comment type="cofactor">
    <cofactor evidence="10">
        <name>Zn(2+)</name>
        <dbReference type="ChEBI" id="CHEBI:29105"/>
    </cofactor>
    <text evidence="10">Binds 1 zinc ion per subunit.</text>
</comment>
<dbReference type="PANTHER" id="PTHR43221:SF3">
    <property type="entry name" value="SLL1280 PROTEIN"/>
    <property type="match status" value="1"/>
</dbReference>
<dbReference type="CDD" id="cd07325">
    <property type="entry name" value="M48_Ste24p_like"/>
    <property type="match status" value="1"/>
</dbReference>
<protein>
    <submittedName>
        <fullName evidence="13">Putative peptidase (M48 family)</fullName>
    </submittedName>
</protein>
<dbReference type="GO" id="GO:0004222">
    <property type="term" value="F:metalloendopeptidase activity"/>
    <property type="evidence" value="ECO:0007669"/>
    <property type="project" value="InterPro"/>
</dbReference>
<gene>
    <name evidence="13" type="ORF">UW35_C0033G0003</name>
</gene>
<dbReference type="InterPro" id="IPR001915">
    <property type="entry name" value="Peptidase_M48"/>
</dbReference>
<evidence type="ECO:0000256" key="6">
    <source>
        <dbReference type="ARBA" id="ARBA00022833"/>
    </source>
</evidence>
<keyword evidence="4" id="KW-0479">Metal-binding</keyword>
<feature type="domain" description="Peptidase M48" evidence="12">
    <location>
        <begin position="75"/>
        <end position="247"/>
    </location>
</feature>
<dbReference type="PANTHER" id="PTHR43221">
    <property type="entry name" value="PROTEASE HTPX"/>
    <property type="match status" value="1"/>
</dbReference>
<dbReference type="Pfam" id="PF01435">
    <property type="entry name" value="Peptidase_M48"/>
    <property type="match status" value="1"/>
</dbReference>
<reference evidence="13 14" key="1">
    <citation type="journal article" date="2015" name="Nature">
        <title>rRNA introns, odd ribosomes, and small enigmatic genomes across a large radiation of phyla.</title>
        <authorList>
            <person name="Brown C.T."/>
            <person name="Hug L.A."/>
            <person name="Thomas B.C."/>
            <person name="Sharon I."/>
            <person name="Castelle C.J."/>
            <person name="Singh A."/>
            <person name="Wilkins M.J."/>
            <person name="Williams K.H."/>
            <person name="Banfield J.F."/>
        </authorList>
    </citation>
    <scope>NUCLEOTIDE SEQUENCE [LARGE SCALE GENOMIC DNA]</scope>
</reference>
<evidence type="ECO:0000256" key="7">
    <source>
        <dbReference type="ARBA" id="ARBA00022989"/>
    </source>
</evidence>
<evidence type="ECO:0000256" key="4">
    <source>
        <dbReference type="ARBA" id="ARBA00022723"/>
    </source>
</evidence>
<keyword evidence="5 10" id="KW-0378">Hydrolase</keyword>
<evidence type="ECO:0000313" key="14">
    <source>
        <dbReference type="Proteomes" id="UP000033861"/>
    </source>
</evidence>